<proteinExistence type="predicted"/>
<reference evidence="1" key="1">
    <citation type="submission" date="2011-01" db="EMBL/GenBank/DDBJ databases">
        <authorList>
            <person name="Muzny D."/>
            <person name="Qin X."/>
            <person name="Buhay C."/>
            <person name="Dugan-Rocha S."/>
            <person name="Ding Y."/>
            <person name="Chen G."/>
            <person name="Hawes A."/>
            <person name="Holder M."/>
            <person name="Jhangiani S."/>
            <person name="Johnson A."/>
            <person name="Khan Z."/>
            <person name="Li Z."/>
            <person name="Liu W."/>
            <person name="Liu X."/>
            <person name="Perez L."/>
            <person name="Shen H."/>
            <person name="Wang Q."/>
            <person name="Watt J."/>
            <person name="Xi L."/>
            <person name="Xin Y."/>
            <person name="Zhou J."/>
            <person name="Deng J."/>
            <person name="Jiang H."/>
            <person name="Liu Y."/>
            <person name="Qu J."/>
            <person name="Song X.-Z."/>
            <person name="Zhang L."/>
            <person name="Villasana D."/>
            <person name="Johnson A."/>
            <person name="Liu J."/>
            <person name="Liyanage D."/>
            <person name="Lorensuhewa L."/>
            <person name="Robinson T."/>
            <person name="Song A."/>
            <person name="Song B.-B."/>
            <person name="Dinh H."/>
            <person name="Thornton R."/>
            <person name="Coyle M."/>
            <person name="Francisco L."/>
            <person name="Jackson L."/>
            <person name="Javaid M."/>
            <person name="Korchina V."/>
            <person name="Kovar C."/>
            <person name="Mata R."/>
            <person name="Mathew T."/>
            <person name="Ngo R."/>
            <person name="Nguyen L."/>
            <person name="Nguyen N."/>
            <person name="Okwuonu G."/>
            <person name="Ongeri F."/>
            <person name="Pham C."/>
            <person name="Simmons D."/>
            <person name="Wilczek-Boney K."/>
            <person name="Hale W."/>
            <person name="Jakkamsetti A."/>
            <person name="Pham P."/>
            <person name="Ruth R."/>
            <person name="San Lucas F."/>
            <person name="Warren J."/>
            <person name="Zhang J."/>
            <person name="Zhao Z."/>
            <person name="Zhou C."/>
            <person name="Zhu D."/>
            <person name="Lee S."/>
            <person name="Bess C."/>
            <person name="Blankenburg K."/>
            <person name="Forbes L."/>
            <person name="Fu Q."/>
            <person name="Gubbala S."/>
            <person name="Hirani K."/>
            <person name="Jayaseelan J.C."/>
            <person name="Lara F."/>
            <person name="Munidasa M."/>
            <person name="Palculict T."/>
            <person name="Patil S."/>
            <person name="Pu L.-L."/>
            <person name="Saada N."/>
            <person name="Tang L."/>
            <person name="Weissenberger G."/>
            <person name="Zhu Y."/>
            <person name="Hemphill L."/>
            <person name="Shang Y."/>
            <person name="Youmans B."/>
            <person name="Ayvaz T."/>
            <person name="Ross M."/>
            <person name="Santibanez J."/>
            <person name="Aqrawi P."/>
            <person name="Gross S."/>
            <person name="Joshi V."/>
            <person name="Fowler G."/>
            <person name="Nazareth L."/>
            <person name="Reid J."/>
            <person name="Worley K."/>
            <person name="Petrosino J."/>
            <person name="Highlander S."/>
            <person name="Gibbs R."/>
        </authorList>
    </citation>
    <scope>NUCLEOTIDE SEQUENCE [LARGE SCALE GENOMIC DNA]</scope>
    <source>
        <strain evidence="1">ATCC 33707</strain>
    </source>
</reference>
<gene>
    <name evidence="1" type="ORF">HMPREF0724_11159</name>
</gene>
<comment type="caution">
    <text evidence="1">The sequence shown here is derived from an EMBL/GenBank/DDBJ whole genome shotgun (WGS) entry which is preliminary data.</text>
</comment>
<protein>
    <submittedName>
        <fullName evidence="1">Uncharacterized protein</fullName>
    </submittedName>
</protein>
<accession>E9SXU4</accession>
<organism evidence="1 2">
    <name type="scientific">Prescottella equi ATCC 33707</name>
    <dbReference type="NCBI Taxonomy" id="525370"/>
    <lineage>
        <taxon>Bacteria</taxon>
        <taxon>Bacillati</taxon>
        <taxon>Actinomycetota</taxon>
        <taxon>Actinomycetes</taxon>
        <taxon>Mycobacteriales</taxon>
        <taxon>Nocardiaceae</taxon>
        <taxon>Prescottella</taxon>
    </lineage>
</organism>
<keyword evidence="2" id="KW-1185">Reference proteome</keyword>
<evidence type="ECO:0000313" key="2">
    <source>
        <dbReference type="Proteomes" id="UP000004245"/>
    </source>
</evidence>
<dbReference type="AlphaFoldDB" id="E9SXU4"/>
<sequence length="55" mass="5532">MSSTVGMIRAIASHPGVRAAARCVALCALSAAQQGVVSEKSTRRTRSVNGCGSNG</sequence>
<dbReference type="HOGENOM" id="CLU_3029436_0_0_11"/>
<dbReference type="EMBL" id="ADNW02000006">
    <property type="protein sequence ID" value="EGD25378.1"/>
    <property type="molecule type" value="Genomic_DNA"/>
</dbReference>
<evidence type="ECO:0000313" key="1">
    <source>
        <dbReference type="EMBL" id="EGD25378.1"/>
    </source>
</evidence>
<name>E9SXU4_RHOHA</name>
<dbReference type="Proteomes" id="UP000004245">
    <property type="component" value="Unassembled WGS sequence"/>
</dbReference>